<gene>
    <name evidence="2" type="ORF">PanWU01x14_239820</name>
</gene>
<keyword evidence="3" id="KW-1185">Reference proteome</keyword>
<dbReference type="EMBL" id="JXTB01000282">
    <property type="protein sequence ID" value="PON48092.1"/>
    <property type="molecule type" value="Genomic_DNA"/>
</dbReference>
<protein>
    <submittedName>
        <fullName evidence="2">Uncharacterized protein</fullName>
    </submittedName>
</protein>
<feature type="region of interest" description="Disordered" evidence="1">
    <location>
        <begin position="35"/>
        <end position="58"/>
    </location>
</feature>
<organism evidence="2 3">
    <name type="scientific">Parasponia andersonii</name>
    <name type="common">Sponia andersonii</name>
    <dbReference type="NCBI Taxonomy" id="3476"/>
    <lineage>
        <taxon>Eukaryota</taxon>
        <taxon>Viridiplantae</taxon>
        <taxon>Streptophyta</taxon>
        <taxon>Embryophyta</taxon>
        <taxon>Tracheophyta</taxon>
        <taxon>Spermatophyta</taxon>
        <taxon>Magnoliopsida</taxon>
        <taxon>eudicotyledons</taxon>
        <taxon>Gunneridae</taxon>
        <taxon>Pentapetalae</taxon>
        <taxon>rosids</taxon>
        <taxon>fabids</taxon>
        <taxon>Rosales</taxon>
        <taxon>Cannabaceae</taxon>
        <taxon>Parasponia</taxon>
    </lineage>
</organism>
<dbReference type="AlphaFoldDB" id="A0A2P5BH19"/>
<reference evidence="3" key="1">
    <citation type="submission" date="2016-06" db="EMBL/GenBank/DDBJ databases">
        <title>Parallel loss of symbiosis genes in relatives of nitrogen-fixing non-legume Parasponia.</title>
        <authorList>
            <person name="Van Velzen R."/>
            <person name="Holmer R."/>
            <person name="Bu F."/>
            <person name="Rutten L."/>
            <person name="Van Zeijl A."/>
            <person name="Liu W."/>
            <person name="Santuari L."/>
            <person name="Cao Q."/>
            <person name="Sharma T."/>
            <person name="Shen D."/>
            <person name="Roswanjaya Y."/>
            <person name="Wardhani T."/>
            <person name="Kalhor M.S."/>
            <person name="Jansen J."/>
            <person name="Van den Hoogen J."/>
            <person name="Gungor B."/>
            <person name="Hartog M."/>
            <person name="Hontelez J."/>
            <person name="Verver J."/>
            <person name="Yang W.-C."/>
            <person name="Schijlen E."/>
            <person name="Repin R."/>
            <person name="Schilthuizen M."/>
            <person name="Schranz E."/>
            <person name="Heidstra R."/>
            <person name="Miyata K."/>
            <person name="Fedorova E."/>
            <person name="Kohlen W."/>
            <person name="Bisseling T."/>
            <person name="Smit S."/>
            <person name="Geurts R."/>
        </authorList>
    </citation>
    <scope>NUCLEOTIDE SEQUENCE [LARGE SCALE GENOMIC DNA]</scope>
    <source>
        <strain evidence="3">cv. WU1-14</strain>
    </source>
</reference>
<proteinExistence type="predicted"/>
<evidence type="ECO:0000256" key="1">
    <source>
        <dbReference type="SAM" id="MobiDB-lite"/>
    </source>
</evidence>
<evidence type="ECO:0000313" key="2">
    <source>
        <dbReference type="EMBL" id="PON48092.1"/>
    </source>
</evidence>
<dbReference type="OrthoDB" id="10334860at2759"/>
<dbReference type="Proteomes" id="UP000237105">
    <property type="component" value="Unassembled WGS sequence"/>
</dbReference>
<name>A0A2P5BH19_PARAD</name>
<sequence>MDSNLMESVLIVHGESNQKAFAKLQFQERWIESTKKGDLTEKDPDGESAQSHLSHGGEIGGVGILRITLVVSMSKVLFSRGKFH</sequence>
<evidence type="ECO:0000313" key="3">
    <source>
        <dbReference type="Proteomes" id="UP000237105"/>
    </source>
</evidence>
<accession>A0A2P5BH19</accession>
<feature type="compositionally biased region" description="Basic and acidic residues" evidence="1">
    <location>
        <begin position="35"/>
        <end position="45"/>
    </location>
</feature>
<comment type="caution">
    <text evidence="2">The sequence shown here is derived from an EMBL/GenBank/DDBJ whole genome shotgun (WGS) entry which is preliminary data.</text>
</comment>